<keyword evidence="2" id="KW-1185">Reference proteome</keyword>
<dbReference type="InterPro" id="IPR012347">
    <property type="entry name" value="Ferritin-like"/>
</dbReference>
<evidence type="ECO:0000313" key="2">
    <source>
        <dbReference type="Proteomes" id="UP000243900"/>
    </source>
</evidence>
<dbReference type="InterPro" id="IPR009078">
    <property type="entry name" value="Ferritin-like_SF"/>
</dbReference>
<sequence>MEFLQPVRDFLACATPAAWLDAAVQDLPTLLQDHANCEKKAAGTAMNLLFRYNDNDRLQTELAQLAREELLHYEQVRELMAKRGIAYRALPAGRYATGLRQHVRTSEPGRLVDLMIIGAFVEARSCERFSAIAPRLDDELKRYYTFLLRSEARHFQHYLGLAEQYANEPIAPRVAFFREVERELIEAPDDMLRFHSGPPAPASVAA</sequence>
<dbReference type="InterPro" id="IPR010386">
    <property type="entry name" value="tRNA-Hydrxlase_MiaE"/>
</dbReference>
<accession>A0A2P6ARD6</accession>
<reference evidence="2" key="1">
    <citation type="submission" date="2018-02" db="EMBL/GenBank/DDBJ databases">
        <title>Genome sequencing of Solimonas sp. HR-BB.</title>
        <authorList>
            <person name="Lee Y."/>
            <person name="Jeon C.O."/>
        </authorList>
    </citation>
    <scope>NUCLEOTIDE SEQUENCE [LARGE SCALE GENOMIC DNA]</scope>
    <source>
        <strain evidence="2">HR-E</strain>
    </source>
</reference>
<dbReference type="PANTHER" id="PTHR42637:SF1">
    <property type="entry name" value="TRNA 2-(METHYLSULFANYL)-N(6)-ISOPENTENYLADENOSINE(37) HYDROXYLASE"/>
    <property type="match status" value="1"/>
</dbReference>
<dbReference type="Proteomes" id="UP000243900">
    <property type="component" value="Unassembled WGS sequence"/>
</dbReference>
<evidence type="ECO:0000313" key="1">
    <source>
        <dbReference type="EMBL" id="PQA36709.1"/>
    </source>
</evidence>
<dbReference type="EMBL" id="PTQZ01000204">
    <property type="protein sequence ID" value="PQA36709.1"/>
    <property type="molecule type" value="Genomic_DNA"/>
</dbReference>
<name>A0A2P6ARD6_9GAMM</name>
<dbReference type="OrthoDB" id="9802518at2"/>
<dbReference type="GO" id="GO:0045301">
    <property type="term" value="F:tRNA 2-(methylsulfanyl)-N(6)-isopentenyladenosine(37) hydroxylase activity"/>
    <property type="evidence" value="ECO:0007669"/>
    <property type="project" value="InterPro"/>
</dbReference>
<dbReference type="Gene3D" id="1.20.1260.10">
    <property type="match status" value="1"/>
</dbReference>
<organism evidence="1 2">
    <name type="scientific">Amnimonas aquatica</name>
    <dbReference type="NCBI Taxonomy" id="2094561"/>
    <lineage>
        <taxon>Bacteria</taxon>
        <taxon>Pseudomonadati</taxon>
        <taxon>Pseudomonadota</taxon>
        <taxon>Gammaproteobacteria</taxon>
        <taxon>Moraxellales</taxon>
        <taxon>Moraxellaceae</taxon>
        <taxon>Amnimonas</taxon>
    </lineage>
</organism>
<dbReference type="CDD" id="cd07910">
    <property type="entry name" value="MiaE"/>
    <property type="match status" value="1"/>
</dbReference>
<dbReference type="SUPFAM" id="SSF47240">
    <property type="entry name" value="Ferritin-like"/>
    <property type="match status" value="1"/>
</dbReference>
<dbReference type="AlphaFoldDB" id="A0A2P6ARD6"/>
<dbReference type="PIRSF" id="PIRSF020736">
    <property type="entry name" value="MiaE"/>
    <property type="match status" value="1"/>
</dbReference>
<protein>
    <submittedName>
        <fullName evidence="1">tRNA-(Ms[2]io[6]A)-hydroxylase</fullName>
    </submittedName>
</protein>
<dbReference type="Pfam" id="PF06175">
    <property type="entry name" value="MiaE"/>
    <property type="match status" value="1"/>
</dbReference>
<proteinExistence type="predicted"/>
<gene>
    <name evidence="1" type="ORF">C5O18_07865</name>
</gene>
<comment type="caution">
    <text evidence="1">The sequence shown here is derived from an EMBL/GenBank/DDBJ whole genome shotgun (WGS) entry which is preliminary data.</text>
</comment>
<dbReference type="RefSeq" id="WP_105192948.1">
    <property type="nucleotide sequence ID" value="NZ_PTQZ01000204.1"/>
</dbReference>
<dbReference type="GO" id="GO:0006400">
    <property type="term" value="P:tRNA modification"/>
    <property type="evidence" value="ECO:0007669"/>
    <property type="project" value="InterPro"/>
</dbReference>
<dbReference type="PANTHER" id="PTHR42637">
    <property type="entry name" value="TRNA-(MS[2]IO[6]A)-HYDROXYLASE"/>
    <property type="match status" value="1"/>
</dbReference>